<protein>
    <submittedName>
        <fullName evidence="2">Uncharacterized protein</fullName>
    </submittedName>
</protein>
<name>A0ABN3JT33_9ACTN</name>
<sequence length="68" mass="6838">MPRLAPRERNAAELCGQIVRPAVATPGSAAGKYPTGNTGRTRAGLTTPMPVPADLAALPTSAGAPLET</sequence>
<evidence type="ECO:0000313" key="2">
    <source>
        <dbReference type="EMBL" id="GAA2439727.1"/>
    </source>
</evidence>
<keyword evidence="3" id="KW-1185">Reference proteome</keyword>
<feature type="region of interest" description="Disordered" evidence="1">
    <location>
        <begin position="23"/>
        <end position="68"/>
    </location>
</feature>
<accession>A0ABN3JT33</accession>
<evidence type="ECO:0000313" key="3">
    <source>
        <dbReference type="Proteomes" id="UP001501638"/>
    </source>
</evidence>
<proteinExistence type="predicted"/>
<dbReference type="EMBL" id="BAAASZ010000018">
    <property type="protein sequence ID" value="GAA2439727.1"/>
    <property type="molecule type" value="Genomic_DNA"/>
</dbReference>
<dbReference type="InterPro" id="IPR022172">
    <property type="entry name" value="DUF3703"/>
</dbReference>
<dbReference type="Proteomes" id="UP001501638">
    <property type="component" value="Unassembled WGS sequence"/>
</dbReference>
<dbReference type="Pfam" id="PF12487">
    <property type="entry name" value="DUF3703"/>
    <property type="match status" value="1"/>
</dbReference>
<reference evidence="2 3" key="1">
    <citation type="journal article" date="2019" name="Int. J. Syst. Evol. Microbiol.">
        <title>The Global Catalogue of Microorganisms (GCM) 10K type strain sequencing project: providing services to taxonomists for standard genome sequencing and annotation.</title>
        <authorList>
            <consortium name="The Broad Institute Genomics Platform"/>
            <consortium name="The Broad Institute Genome Sequencing Center for Infectious Disease"/>
            <person name="Wu L."/>
            <person name="Ma J."/>
        </authorList>
    </citation>
    <scope>NUCLEOTIDE SEQUENCE [LARGE SCALE GENOMIC DNA]</scope>
    <source>
        <strain evidence="2 3">JCM 6305</strain>
    </source>
</reference>
<gene>
    <name evidence="2" type="ORF">GCM10010405_23850</name>
</gene>
<comment type="caution">
    <text evidence="2">The sequence shown here is derived from an EMBL/GenBank/DDBJ whole genome shotgun (WGS) entry which is preliminary data.</text>
</comment>
<evidence type="ECO:0000256" key="1">
    <source>
        <dbReference type="SAM" id="MobiDB-lite"/>
    </source>
</evidence>
<dbReference type="RefSeq" id="WP_344322217.1">
    <property type="nucleotide sequence ID" value="NZ_BAAASZ010000018.1"/>
</dbReference>
<organism evidence="2 3">
    <name type="scientific">Streptomyces macrosporus</name>
    <dbReference type="NCBI Taxonomy" id="44032"/>
    <lineage>
        <taxon>Bacteria</taxon>
        <taxon>Bacillati</taxon>
        <taxon>Actinomycetota</taxon>
        <taxon>Actinomycetes</taxon>
        <taxon>Kitasatosporales</taxon>
        <taxon>Streptomycetaceae</taxon>
        <taxon>Streptomyces</taxon>
    </lineage>
</organism>